<dbReference type="OrthoDB" id="177750at2"/>
<proteinExistence type="predicted"/>
<evidence type="ECO:0000256" key="1">
    <source>
        <dbReference type="SAM" id="MobiDB-lite"/>
    </source>
</evidence>
<keyword evidence="4" id="KW-1185">Reference proteome</keyword>
<keyword evidence="2" id="KW-0732">Signal</keyword>
<dbReference type="AlphaFoldDB" id="A0A0V8QBA8"/>
<gene>
    <name evidence="3" type="ORF">ASU35_16055</name>
</gene>
<evidence type="ECO:0000313" key="3">
    <source>
        <dbReference type="EMBL" id="KSV57542.1"/>
    </source>
</evidence>
<comment type="caution">
    <text evidence="3">The sequence shown here is derived from an EMBL/GenBank/DDBJ whole genome shotgun (WGS) entry which is preliminary data.</text>
</comment>
<protein>
    <submittedName>
        <fullName evidence="3">Uncharacterized protein</fullName>
    </submittedName>
</protein>
<organism evidence="3 4">
    <name type="scientific">Acetivibrio ethanolgignens</name>
    <dbReference type="NCBI Taxonomy" id="290052"/>
    <lineage>
        <taxon>Bacteria</taxon>
        <taxon>Bacillati</taxon>
        <taxon>Bacillota</taxon>
        <taxon>Clostridia</taxon>
        <taxon>Eubacteriales</taxon>
        <taxon>Oscillospiraceae</taxon>
        <taxon>Acetivibrio</taxon>
    </lineage>
</organism>
<accession>A0A0V8QBA8</accession>
<dbReference type="Proteomes" id="UP000054874">
    <property type="component" value="Unassembled WGS sequence"/>
</dbReference>
<feature type="compositionally biased region" description="Basic and acidic residues" evidence="1">
    <location>
        <begin position="772"/>
        <end position="793"/>
    </location>
</feature>
<dbReference type="EMBL" id="LNAM01000215">
    <property type="protein sequence ID" value="KSV57542.1"/>
    <property type="molecule type" value="Genomic_DNA"/>
</dbReference>
<evidence type="ECO:0000256" key="2">
    <source>
        <dbReference type="SAM" id="SignalP"/>
    </source>
</evidence>
<feature type="region of interest" description="Disordered" evidence="1">
    <location>
        <begin position="762"/>
        <end position="794"/>
    </location>
</feature>
<dbReference type="SUPFAM" id="SSF69360">
    <property type="entry name" value="Cell wall binding repeat"/>
    <property type="match status" value="1"/>
</dbReference>
<reference evidence="3 4" key="1">
    <citation type="submission" date="2015-11" db="EMBL/GenBank/DDBJ databases">
        <title>Butyribacter intestini gen. nov., sp. nov., a butyric acid-producing bacterium of the family Lachnospiraceae isolated from the human faeces.</title>
        <authorList>
            <person name="Zou Y."/>
            <person name="Xue W."/>
            <person name="Luo G."/>
            <person name="Lv M."/>
        </authorList>
    </citation>
    <scope>NUCLEOTIDE SEQUENCE [LARGE SCALE GENOMIC DNA]</scope>
    <source>
        <strain evidence="3 4">ACET-33324</strain>
    </source>
</reference>
<feature type="chain" id="PRO_5006894209" evidence="2">
    <location>
        <begin position="30"/>
        <end position="993"/>
    </location>
</feature>
<name>A0A0V8QBA8_9FIRM</name>
<dbReference type="Gene3D" id="2.10.270.10">
    <property type="entry name" value="Cholin Binding"/>
    <property type="match status" value="2"/>
</dbReference>
<sequence length="993" mass="107049">MKRKQVMAMLLALSMAAANGMTAPVDAHAKIVFEGTVAENPTTENQETTVKLLASVKNTDVIYISAEEAKEGKTIKVAPDGNEFEKIMIKPAGQQPSKASEFTLTSVKLDKASFQNSKEVNLLLLKKGVEDDVDPVLSPEKVMIQITVRLDDAVPTLTDITAGDNSAKDAAVFAPEENPTLKLTAADAESGIESISYGVGANEITGQEELKKQEYKPYDMVNGVTLPLKNKESAYVYVKLVDKVGNKTYACSKKITVDSAAPDFTLSAAPNKDAGGATVIDSNTNTFNVDKGAVKISIDCKGLDNKEDEITSVAVNGKVDDAATEFDKKNKYGFTDEAGEYKIDVTVTHRFNNKSTTKSITIRNYKAVNVEAKNLVTKTYGESLEAKELYGIVPADGTDYQYKDNGAATTLYIASDENDVNAVKGSFENATLGLPKDAGSYWVKITLPGQGYFLENSAYSKVVINQKDREDVTYNGYVVMQGGDQTGKTIDLTDALAKYQPKGGAPLKYKIGDHYFNDVDARVDEKGSVTIQSNKPVNQDSSIAIPVVVTGFKNYKEIRVEISVMLTKNPPVPVEIIGANDKIYDGLEQTKASFIYKVDGKEVVGDNGATIEIIKQEENEEKRVDKIDGIGTYEVKLTYNDKSNIGYDKKTFKVSKRPLTVSFADTTVTESTAPEQVVYPTAPTYEGLLQGQKVTFNAVKLSSEYTANAKAGERFLYKDCPKSTDIRLTKEDGTDVTENYDITVKNGSVIVTVVLPFVPSYPSGSGGTTTTDQKKEDTKTEHKGETNPTDKKTGTVQVTTNEKGEKVAVGEDGGLVKNDVVKVDGAKYITDKNGVILSKSFAKTPSGDLVYAGSDGKLKIGQTFTVGGKKYVATKSGALVVKAFTKNVKGNTVYCGKNGAIVTNKAFKVDGKTYVATKSGALVVKAFTKDAKGNTVYCGKNGAVVTNKAFKVKGKTYVAAKSGALVKSAWIKIGNVEYYCNKNGVVTKTKKVN</sequence>
<dbReference type="STRING" id="290052.ASU35_16055"/>
<feature type="signal peptide" evidence="2">
    <location>
        <begin position="1"/>
        <end position="29"/>
    </location>
</feature>
<evidence type="ECO:0000313" key="4">
    <source>
        <dbReference type="Proteomes" id="UP000054874"/>
    </source>
</evidence>
<dbReference type="RefSeq" id="WP_058354221.1">
    <property type="nucleotide sequence ID" value="NZ_CABMMD010000215.1"/>
</dbReference>